<dbReference type="AlphaFoldDB" id="A0A6N7L1I9"/>
<dbReference type="OrthoDB" id="161343at2"/>
<dbReference type="Gene3D" id="3.40.50.1950">
    <property type="entry name" value="Flavin prenyltransferase-like"/>
    <property type="match status" value="1"/>
</dbReference>
<evidence type="ECO:0000259" key="1">
    <source>
        <dbReference type="Pfam" id="PF02441"/>
    </source>
</evidence>
<protein>
    <submittedName>
        <fullName evidence="2">Flavoprotein</fullName>
    </submittedName>
</protein>
<dbReference type="Pfam" id="PF02441">
    <property type="entry name" value="Flavoprotein"/>
    <property type="match status" value="1"/>
</dbReference>
<dbReference type="RefSeq" id="WP_153470600.1">
    <property type="nucleotide sequence ID" value="NZ_WBOF01000005.1"/>
</dbReference>
<sequence length="185" mass="19403">MTQRPVLYLVACAAPPALRVRSGIEAGQDVGWDVCLILTPSSRRWLADDIPALEKLTGHPVRSEYKMPREEDVLPPADAMLVAPATSNTINKWASGISDTLALGLVTEAIGLQLPLTALPYCNNAQAAHPAFARSVEVLGDAGVTVMLGAGGFTPHPPGQGDLDAYPWAEAVGTLIPRVRGGSSS</sequence>
<feature type="domain" description="Flavoprotein" evidence="1">
    <location>
        <begin position="19"/>
        <end position="139"/>
    </location>
</feature>
<dbReference type="Proteomes" id="UP000450000">
    <property type="component" value="Unassembled WGS sequence"/>
</dbReference>
<evidence type="ECO:0000313" key="3">
    <source>
        <dbReference type="Proteomes" id="UP000450000"/>
    </source>
</evidence>
<dbReference type="InterPro" id="IPR003382">
    <property type="entry name" value="Flavoprotein"/>
</dbReference>
<dbReference type="GO" id="GO:0003824">
    <property type="term" value="F:catalytic activity"/>
    <property type="evidence" value="ECO:0007669"/>
    <property type="project" value="InterPro"/>
</dbReference>
<dbReference type="EMBL" id="WBOF01000005">
    <property type="protein sequence ID" value="MQS17521.1"/>
    <property type="molecule type" value="Genomic_DNA"/>
</dbReference>
<accession>A0A6N7L1I9</accession>
<keyword evidence="3" id="KW-1185">Reference proteome</keyword>
<organism evidence="2 3">
    <name type="scientific">Streptomyces kaniharaensis</name>
    <dbReference type="NCBI Taxonomy" id="212423"/>
    <lineage>
        <taxon>Bacteria</taxon>
        <taxon>Bacillati</taxon>
        <taxon>Actinomycetota</taxon>
        <taxon>Actinomycetes</taxon>
        <taxon>Kitasatosporales</taxon>
        <taxon>Streptomycetaceae</taxon>
        <taxon>Streptomyces</taxon>
    </lineage>
</organism>
<comment type="caution">
    <text evidence="2">The sequence shown here is derived from an EMBL/GenBank/DDBJ whole genome shotgun (WGS) entry which is preliminary data.</text>
</comment>
<dbReference type="SUPFAM" id="SSF52507">
    <property type="entry name" value="Homo-oligomeric flavin-containing Cys decarboxylases, HFCD"/>
    <property type="match status" value="1"/>
</dbReference>
<proteinExistence type="predicted"/>
<reference evidence="2 3" key="1">
    <citation type="submission" date="2019-09" db="EMBL/GenBank/DDBJ databases">
        <title>Genome Sequences of Streptomyces kaniharaensis ATCC 21070.</title>
        <authorList>
            <person name="Zhu W."/>
            <person name="De Crecy-Lagard V."/>
            <person name="Richards N.G."/>
        </authorList>
    </citation>
    <scope>NUCLEOTIDE SEQUENCE [LARGE SCALE GENOMIC DNA]</scope>
    <source>
        <strain evidence="2 3">SF-557</strain>
    </source>
</reference>
<dbReference type="InterPro" id="IPR036551">
    <property type="entry name" value="Flavin_trans-like"/>
</dbReference>
<gene>
    <name evidence="2" type="ORF">F7Q99_36385</name>
</gene>
<evidence type="ECO:0000313" key="2">
    <source>
        <dbReference type="EMBL" id="MQS17521.1"/>
    </source>
</evidence>
<name>A0A6N7L1I9_9ACTN</name>